<dbReference type="AlphaFoldDB" id="A0A3L7K0G8"/>
<dbReference type="GO" id="GO:0009252">
    <property type="term" value="P:peptidoglycan biosynthetic process"/>
    <property type="evidence" value="ECO:0007669"/>
    <property type="project" value="UniProtKB-KW"/>
</dbReference>
<dbReference type="InterPro" id="IPR001967">
    <property type="entry name" value="Peptidase_S11_N"/>
</dbReference>
<dbReference type="PANTHER" id="PTHR21581">
    <property type="entry name" value="D-ALANYL-D-ALANINE CARBOXYPEPTIDASE"/>
    <property type="match status" value="1"/>
</dbReference>
<sequence>MIRRWTMMIFALIFVLSNSYHTFAKDKDESLTIRSQAAAVLDSTTGTVLYQKNGNKKMYPASLTKIATAIYAIEKGKLDDKVTVSKNAASVDGTRVYLDEGEVVTLKHLLQGMLINSGNDAAIAVAEHIDGSVPKFAEHINAYLKKQIGVKHTHFVNPNGLYDPEHYTTANDLAKITNYAMKNETFRQIFGTKQLKWNGESWNTTLYTHHRMLKGEIPYKGITGGKTGFVNESGHTLATTAQSSNIHLTVITMDAIYKKNAYKDTKTLLDYGFSHFKTIKVPKGSMFTKGKKKYEANKDLFFTKNLSTSVKEEVEKNGLLKIVDKTGDVIDEFPLSEKKVHAAQGDLPHKGKKEDSDLHSSIMVSAVSIMLFFMTTLFIRKLIRKIKR</sequence>
<dbReference type="Gene3D" id="3.40.710.10">
    <property type="entry name" value="DD-peptidase/beta-lactamase superfamily"/>
    <property type="match status" value="1"/>
</dbReference>
<evidence type="ECO:0000256" key="3">
    <source>
        <dbReference type="ARBA" id="ARBA00022801"/>
    </source>
</evidence>
<evidence type="ECO:0000256" key="11">
    <source>
        <dbReference type="SAM" id="SignalP"/>
    </source>
</evidence>
<evidence type="ECO:0000256" key="10">
    <source>
        <dbReference type="SAM" id="Phobius"/>
    </source>
</evidence>
<protein>
    <submittedName>
        <fullName evidence="13">D-alanyl-D-alanine carboxypeptidase</fullName>
    </submittedName>
</protein>
<comment type="caution">
    <text evidence="13">The sequence shown here is derived from an EMBL/GenBank/DDBJ whole genome shotgun (WGS) entry which is preliminary data.</text>
</comment>
<keyword evidence="10" id="KW-0812">Transmembrane</keyword>
<evidence type="ECO:0000256" key="8">
    <source>
        <dbReference type="PIRSR" id="PIRSR618044-2"/>
    </source>
</evidence>
<proteinExistence type="inferred from homology"/>
<feature type="signal peptide" evidence="11">
    <location>
        <begin position="1"/>
        <end position="24"/>
    </location>
</feature>
<reference evidence="13 14" key="1">
    <citation type="submission" date="2018-10" db="EMBL/GenBank/DDBJ databases">
        <title>Falsibacillus sp. genome draft.</title>
        <authorList>
            <person name="Shi S."/>
        </authorList>
    </citation>
    <scope>NUCLEOTIDE SEQUENCE [LARGE SCALE GENOMIC DNA]</scope>
    <source>
        <strain evidence="13 14">GY 10110</strain>
    </source>
</reference>
<dbReference type="PANTHER" id="PTHR21581:SF33">
    <property type="entry name" value="D-ALANYL-D-ALANINE CARBOXYPEPTIDASE DACB"/>
    <property type="match status" value="1"/>
</dbReference>
<evidence type="ECO:0000256" key="5">
    <source>
        <dbReference type="ARBA" id="ARBA00022984"/>
    </source>
</evidence>
<evidence type="ECO:0000256" key="4">
    <source>
        <dbReference type="ARBA" id="ARBA00022960"/>
    </source>
</evidence>
<dbReference type="Pfam" id="PF00768">
    <property type="entry name" value="Peptidase_S11"/>
    <property type="match status" value="1"/>
</dbReference>
<organism evidence="13 14">
    <name type="scientific">Falsibacillus albus</name>
    <dbReference type="NCBI Taxonomy" id="2478915"/>
    <lineage>
        <taxon>Bacteria</taxon>
        <taxon>Bacillati</taxon>
        <taxon>Bacillota</taxon>
        <taxon>Bacilli</taxon>
        <taxon>Bacillales</taxon>
        <taxon>Bacillaceae</taxon>
        <taxon>Falsibacillus</taxon>
    </lineage>
</organism>
<accession>A0A3L7K0G8</accession>
<evidence type="ECO:0000256" key="7">
    <source>
        <dbReference type="PIRSR" id="PIRSR618044-1"/>
    </source>
</evidence>
<feature type="active site" description="Proton acceptor" evidence="7">
    <location>
        <position position="65"/>
    </location>
</feature>
<dbReference type="EMBL" id="RCVZ01000006">
    <property type="protein sequence ID" value="RLQ95431.1"/>
    <property type="molecule type" value="Genomic_DNA"/>
</dbReference>
<feature type="active site" evidence="7">
    <location>
        <position position="117"/>
    </location>
</feature>
<feature type="domain" description="Peptidase S11 D-alanyl-D-alanine carboxypeptidase A N-terminal" evidence="12">
    <location>
        <begin position="30"/>
        <end position="255"/>
    </location>
</feature>
<evidence type="ECO:0000256" key="9">
    <source>
        <dbReference type="RuleBase" id="RU004016"/>
    </source>
</evidence>
<dbReference type="InterPro" id="IPR012338">
    <property type="entry name" value="Beta-lactam/transpept-like"/>
</dbReference>
<keyword evidence="6" id="KW-0961">Cell wall biogenesis/degradation</keyword>
<dbReference type="GO" id="GO:0009002">
    <property type="term" value="F:serine-type D-Ala-D-Ala carboxypeptidase activity"/>
    <property type="evidence" value="ECO:0007669"/>
    <property type="project" value="InterPro"/>
</dbReference>
<gene>
    <name evidence="13" type="ORF">D9X91_10365</name>
</gene>
<evidence type="ECO:0000259" key="12">
    <source>
        <dbReference type="Pfam" id="PF00768"/>
    </source>
</evidence>
<dbReference type="SUPFAM" id="SSF56601">
    <property type="entry name" value="beta-lactamase/transpeptidase-like"/>
    <property type="match status" value="1"/>
</dbReference>
<evidence type="ECO:0000313" key="13">
    <source>
        <dbReference type="EMBL" id="RLQ95431.1"/>
    </source>
</evidence>
<dbReference type="Proteomes" id="UP000276770">
    <property type="component" value="Unassembled WGS sequence"/>
</dbReference>
<evidence type="ECO:0000256" key="2">
    <source>
        <dbReference type="ARBA" id="ARBA00022729"/>
    </source>
</evidence>
<feature type="binding site" evidence="8">
    <location>
        <position position="226"/>
    </location>
    <ligand>
        <name>substrate</name>
    </ligand>
</feature>
<name>A0A3L7K0G8_9BACI</name>
<feature type="transmembrane region" description="Helical" evidence="10">
    <location>
        <begin position="358"/>
        <end position="379"/>
    </location>
</feature>
<dbReference type="OrthoDB" id="9791132at2"/>
<feature type="active site" description="Acyl-ester intermediate" evidence="7">
    <location>
        <position position="62"/>
    </location>
</feature>
<keyword evidence="13" id="KW-0645">Protease</keyword>
<evidence type="ECO:0000313" key="14">
    <source>
        <dbReference type="Proteomes" id="UP000276770"/>
    </source>
</evidence>
<dbReference type="GO" id="GO:0071555">
    <property type="term" value="P:cell wall organization"/>
    <property type="evidence" value="ECO:0007669"/>
    <property type="project" value="UniProtKB-KW"/>
</dbReference>
<feature type="chain" id="PRO_5018018118" evidence="11">
    <location>
        <begin position="25"/>
        <end position="388"/>
    </location>
</feature>
<dbReference type="GO" id="GO:0006508">
    <property type="term" value="P:proteolysis"/>
    <property type="evidence" value="ECO:0007669"/>
    <property type="project" value="InterPro"/>
</dbReference>
<keyword evidence="2 11" id="KW-0732">Signal</keyword>
<evidence type="ECO:0000256" key="6">
    <source>
        <dbReference type="ARBA" id="ARBA00023316"/>
    </source>
</evidence>
<keyword evidence="10" id="KW-1133">Transmembrane helix</keyword>
<keyword evidence="5" id="KW-0573">Peptidoglycan synthesis</keyword>
<dbReference type="RefSeq" id="WP_121680546.1">
    <property type="nucleotide sequence ID" value="NZ_RCVZ01000006.1"/>
</dbReference>
<keyword evidence="14" id="KW-1185">Reference proteome</keyword>
<dbReference type="InterPro" id="IPR018044">
    <property type="entry name" value="Peptidase_S11"/>
</dbReference>
<dbReference type="GO" id="GO:0008360">
    <property type="term" value="P:regulation of cell shape"/>
    <property type="evidence" value="ECO:0007669"/>
    <property type="project" value="UniProtKB-KW"/>
</dbReference>
<keyword evidence="3" id="KW-0378">Hydrolase</keyword>
<evidence type="ECO:0000256" key="1">
    <source>
        <dbReference type="ARBA" id="ARBA00007164"/>
    </source>
</evidence>
<comment type="similarity">
    <text evidence="1 9">Belongs to the peptidase S11 family.</text>
</comment>
<dbReference type="PRINTS" id="PR00725">
    <property type="entry name" value="DADACBPTASE1"/>
</dbReference>
<keyword evidence="4" id="KW-0133">Cell shape</keyword>
<keyword evidence="13" id="KW-0121">Carboxypeptidase</keyword>
<keyword evidence="10" id="KW-0472">Membrane</keyword>